<feature type="non-terminal residue" evidence="2">
    <location>
        <position position="1"/>
    </location>
</feature>
<evidence type="ECO:0000256" key="1">
    <source>
        <dbReference type="SAM" id="Phobius"/>
    </source>
</evidence>
<protein>
    <recommendedName>
        <fullName evidence="3">TM2 domain-containing protein</fullName>
    </recommendedName>
</protein>
<accession>X1KK27</accession>
<proteinExistence type="predicted"/>
<feature type="transmembrane region" description="Helical" evidence="1">
    <location>
        <begin position="104"/>
        <end position="125"/>
    </location>
</feature>
<dbReference type="EMBL" id="BARV01008698">
    <property type="protein sequence ID" value="GAI07038.1"/>
    <property type="molecule type" value="Genomic_DNA"/>
</dbReference>
<feature type="transmembrane region" description="Helical" evidence="1">
    <location>
        <begin position="81"/>
        <end position="98"/>
    </location>
</feature>
<sequence length="148" mass="16954">FLAGKYDSSRIYLKRVGLPYKEDVEKIMGLGYAYEFRFHQAGEYIELPDKAPKYKKPVLGAIYALFPGGGHFYCGRIGDGIFSFLVISTSALLSHYYYNREEDIKFSVSLGAAILFYAANIYGGINAVQNYNYYQNEHYLQRILEHAE</sequence>
<keyword evidence="1" id="KW-0472">Membrane</keyword>
<gene>
    <name evidence="2" type="ORF">S06H3_17416</name>
</gene>
<dbReference type="AlphaFoldDB" id="X1KK27"/>
<keyword evidence="1" id="KW-1133">Transmembrane helix</keyword>
<reference evidence="2" key="1">
    <citation type="journal article" date="2014" name="Front. Microbiol.">
        <title>High frequency of phylogenetically diverse reductive dehalogenase-homologous genes in deep subseafloor sedimentary metagenomes.</title>
        <authorList>
            <person name="Kawai M."/>
            <person name="Futagami T."/>
            <person name="Toyoda A."/>
            <person name="Takaki Y."/>
            <person name="Nishi S."/>
            <person name="Hori S."/>
            <person name="Arai W."/>
            <person name="Tsubouchi T."/>
            <person name="Morono Y."/>
            <person name="Uchiyama I."/>
            <person name="Ito T."/>
            <person name="Fujiyama A."/>
            <person name="Inagaki F."/>
            <person name="Takami H."/>
        </authorList>
    </citation>
    <scope>NUCLEOTIDE SEQUENCE</scope>
    <source>
        <strain evidence="2">Expedition CK06-06</strain>
    </source>
</reference>
<comment type="caution">
    <text evidence="2">The sequence shown here is derived from an EMBL/GenBank/DDBJ whole genome shotgun (WGS) entry which is preliminary data.</text>
</comment>
<name>X1KK27_9ZZZZ</name>
<keyword evidence="1" id="KW-0812">Transmembrane</keyword>
<evidence type="ECO:0008006" key="3">
    <source>
        <dbReference type="Google" id="ProtNLM"/>
    </source>
</evidence>
<evidence type="ECO:0000313" key="2">
    <source>
        <dbReference type="EMBL" id="GAI07038.1"/>
    </source>
</evidence>
<organism evidence="2">
    <name type="scientific">marine sediment metagenome</name>
    <dbReference type="NCBI Taxonomy" id="412755"/>
    <lineage>
        <taxon>unclassified sequences</taxon>
        <taxon>metagenomes</taxon>
        <taxon>ecological metagenomes</taxon>
    </lineage>
</organism>